<keyword evidence="3" id="KW-0472">Membrane</keyword>
<sequence length="252" mass="28634">MQLNQRVQAIIIATVICFFVGFSLMVQWRTQAEITKAAEGYSVDELTSKLIQIEQSKDALSAQIMELRAQLNRYREGEDSRQALEQTLERTRLDAGFVALEGPGVIITLDDSPLAQDFQFSSLDNLNDYYIHDWYLRELVNALWTGGAEAIAINHQRLISTSEIFCGGTTIFVNRDFITPPFVIKAVGDPKNLSASVNMVSISLMLRDYRQRYGITFDVLPSEKLEIPAYRSDIRFRYARTMTDLSQESVAR</sequence>
<keyword evidence="2" id="KW-0175">Coiled coil</keyword>
<feature type="coiled-coil region" evidence="2">
    <location>
        <begin position="43"/>
        <end position="94"/>
    </location>
</feature>
<feature type="transmembrane region" description="Helical" evidence="3">
    <location>
        <begin position="6"/>
        <end position="26"/>
    </location>
</feature>
<comment type="similarity">
    <text evidence="1">Belongs to the UPF0749 family.</text>
</comment>
<dbReference type="KEGG" id="hcv:FTV88_0739"/>
<accession>A0A5Q2MWW9</accession>
<keyword evidence="3" id="KW-0812">Transmembrane</keyword>
<keyword evidence="3" id="KW-1133">Transmembrane helix</keyword>
<dbReference type="Gene3D" id="3.30.70.1880">
    <property type="entry name" value="Protein of unknown function DUF881"/>
    <property type="match status" value="1"/>
</dbReference>
<reference evidence="5" key="1">
    <citation type="submission" date="2019-11" db="EMBL/GenBank/DDBJ databases">
        <title>Genome sequence of Heliorestis convoluta strain HH, an alkaliphilic and minimalistic phototrophic bacterium from a soda lake in Egypt.</title>
        <authorList>
            <person name="Dewey E.D."/>
            <person name="Stokes L.M."/>
            <person name="Burchell B.M."/>
            <person name="Shaffer K.N."/>
            <person name="Huntington A.M."/>
            <person name="Baker J.M."/>
            <person name="Nadendla S."/>
            <person name="Giglio M.G."/>
            <person name="Touchman J.W."/>
            <person name="Blankenship R.E."/>
            <person name="Madigan M.T."/>
            <person name="Sattley W.M."/>
        </authorList>
    </citation>
    <scope>NUCLEOTIDE SEQUENCE [LARGE SCALE GENOMIC DNA]</scope>
    <source>
        <strain evidence="5">HH</strain>
    </source>
</reference>
<evidence type="ECO:0000256" key="3">
    <source>
        <dbReference type="SAM" id="Phobius"/>
    </source>
</evidence>
<proteinExistence type="inferred from homology"/>
<dbReference type="OrthoDB" id="9776196at2"/>
<dbReference type="InterPro" id="IPR010273">
    <property type="entry name" value="DUF881"/>
</dbReference>
<dbReference type="PANTHER" id="PTHR37313">
    <property type="entry name" value="UPF0749 PROTEIN RV1825"/>
    <property type="match status" value="1"/>
</dbReference>
<gene>
    <name evidence="4" type="ORF">FTV88_0739</name>
</gene>
<evidence type="ECO:0000256" key="1">
    <source>
        <dbReference type="ARBA" id="ARBA00009108"/>
    </source>
</evidence>
<evidence type="ECO:0000313" key="5">
    <source>
        <dbReference type="Proteomes" id="UP000366051"/>
    </source>
</evidence>
<evidence type="ECO:0000313" key="4">
    <source>
        <dbReference type="EMBL" id="QGG46917.1"/>
    </source>
</evidence>
<dbReference type="Pfam" id="PF05949">
    <property type="entry name" value="DUF881"/>
    <property type="match status" value="1"/>
</dbReference>
<dbReference type="PANTHER" id="PTHR37313:SF2">
    <property type="entry name" value="UPF0749 PROTEIN YLXX"/>
    <property type="match status" value="1"/>
</dbReference>
<organism evidence="4 5">
    <name type="scientific">Heliorestis convoluta</name>
    <dbReference type="NCBI Taxonomy" id="356322"/>
    <lineage>
        <taxon>Bacteria</taxon>
        <taxon>Bacillati</taxon>
        <taxon>Bacillota</taxon>
        <taxon>Clostridia</taxon>
        <taxon>Eubacteriales</taxon>
        <taxon>Heliobacteriaceae</taxon>
        <taxon>Heliorestis</taxon>
    </lineage>
</organism>
<name>A0A5Q2MWW9_9FIRM</name>
<evidence type="ECO:0000256" key="2">
    <source>
        <dbReference type="SAM" id="Coils"/>
    </source>
</evidence>
<dbReference type="Proteomes" id="UP000366051">
    <property type="component" value="Chromosome"/>
</dbReference>
<dbReference type="EMBL" id="CP045875">
    <property type="protein sequence ID" value="QGG46917.1"/>
    <property type="molecule type" value="Genomic_DNA"/>
</dbReference>
<dbReference type="AlphaFoldDB" id="A0A5Q2MWW9"/>
<protein>
    <recommendedName>
        <fullName evidence="6">DUF881 domain-containing protein</fullName>
    </recommendedName>
</protein>
<keyword evidence="5" id="KW-1185">Reference proteome</keyword>
<evidence type="ECO:0008006" key="6">
    <source>
        <dbReference type="Google" id="ProtNLM"/>
    </source>
</evidence>